<organism evidence="2 3">
    <name type="scientific">Pseudomonas fluorescens</name>
    <dbReference type="NCBI Taxonomy" id="294"/>
    <lineage>
        <taxon>Bacteria</taxon>
        <taxon>Pseudomonadati</taxon>
        <taxon>Pseudomonadota</taxon>
        <taxon>Gammaproteobacteria</taxon>
        <taxon>Pseudomonadales</taxon>
        <taxon>Pseudomonadaceae</taxon>
        <taxon>Pseudomonas</taxon>
    </lineage>
</organism>
<dbReference type="RefSeq" id="WP_046047977.1">
    <property type="nucleotide sequence ID" value="NZ_LACD01000022.1"/>
</dbReference>
<name>A0A0F4TEY7_PSEFL</name>
<dbReference type="AlphaFoldDB" id="A0A0F4TEY7"/>
<evidence type="ECO:0000313" key="3">
    <source>
        <dbReference type="Proteomes" id="UP000033500"/>
    </source>
</evidence>
<keyword evidence="1" id="KW-0175">Coiled coil</keyword>
<gene>
    <name evidence="2" type="ORF">VC34_19520</name>
</gene>
<accession>A0A0F4TEY7</accession>
<dbReference type="Gene3D" id="3.40.50.2000">
    <property type="entry name" value="Glycogen Phosphorylase B"/>
    <property type="match status" value="1"/>
</dbReference>
<evidence type="ECO:0000256" key="1">
    <source>
        <dbReference type="SAM" id="Coils"/>
    </source>
</evidence>
<dbReference type="PATRIC" id="fig|294.131.peg.2791"/>
<protein>
    <recommendedName>
        <fullName evidence="4">Glycosyltransferase</fullName>
    </recommendedName>
</protein>
<comment type="caution">
    <text evidence="2">The sequence shown here is derived from an EMBL/GenBank/DDBJ whole genome shotgun (WGS) entry which is preliminary data.</text>
</comment>
<feature type="coiled-coil region" evidence="1">
    <location>
        <begin position="479"/>
        <end position="513"/>
    </location>
</feature>
<sequence>MNDLDLDLDSLQATVVKYISQSHYGDAMACIKSFAEQVINDPASIGVVFASRELDALCRMLADAYYADRCHVPEREGQGTVILASELVRAGGHVELIKDYLALGLFESPVRVALTDLFNRIDHASINEWESLLGCEVFVATETGLDGKLDALTARLGEWNPSTVLTLGHNQDIVCIVAAHAPGARNRYYIHHGDHHLSLGVTCEAFQHVDLHNMTYELCKNEIGVAQQLYWPISAVGPSQIKTRFLDRGALTTCSCGRMSKFESGSYAVRYERAVACILKASHGYHVHIGDLSDAFLQKIHVELDAENVSHDRFIHIPWVASLSRALIENAVDVYVSSFPLGGGKSLIEAMSVGVPVVTHESYRSRYHSGSDLAYPDSYTWGQYEELGRIFKQWDQPLLKRHAASALLHFERYYSQEAFLKAFASGLDSAALVPPLHAYHRNQLQNHLDIKRQRAQEIGHLISEKNRIFQEWEYVHSMYKEHSETIARLQAVIEQLTQERLALEASVMTQQQNESAPGSWKGKIRKIADVILDK</sequence>
<reference evidence="2 3" key="1">
    <citation type="submission" date="2015-03" db="EMBL/GenBank/DDBJ databases">
        <title>Comparative genomics of Pseudomonas insights into diversity of traits involved in vanlence and defense.</title>
        <authorList>
            <person name="Qin Y."/>
        </authorList>
    </citation>
    <scope>NUCLEOTIDE SEQUENCE [LARGE SCALE GENOMIC DNA]</scope>
    <source>
        <strain evidence="2 3">C3</strain>
    </source>
</reference>
<evidence type="ECO:0008006" key="4">
    <source>
        <dbReference type="Google" id="ProtNLM"/>
    </source>
</evidence>
<evidence type="ECO:0000313" key="2">
    <source>
        <dbReference type="EMBL" id="KJZ41952.1"/>
    </source>
</evidence>
<proteinExistence type="predicted"/>
<dbReference type="EMBL" id="LACD01000022">
    <property type="protein sequence ID" value="KJZ41952.1"/>
    <property type="molecule type" value="Genomic_DNA"/>
</dbReference>
<dbReference type="Proteomes" id="UP000033500">
    <property type="component" value="Unassembled WGS sequence"/>
</dbReference>